<evidence type="ECO:0000313" key="1">
    <source>
        <dbReference type="EMBL" id="KAF1918310.1"/>
    </source>
</evidence>
<reference evidence="1" key="1">
    <citation type="journal article" date="2020" name="Stud. Mycol.">
        <title>101 Dothideomycetes genomes: a test case for predicting lifestyles and emergence of pathogens.</title>
        <authorList>
            <person name="Haridas S."/>
            <person name="Albert R."/>
            <person name="Binder M."/>
            <person name="Bloem J."/>
            <person name="Labutti K."/>
            <person name="Salamov A."/>
            <person name="Andreopoulos B."/>
            <person name="Baker S."/>
            <person name="Barry K."/>
            <person name="Bills G."/>
            <person name="Bluhm B."/>
            <person name="Cannon C."/>
            <person name="Castanera R."/>
            <person name="Culley D."/>
            <person name="Daum C."/>
            <person name="Ezra D."/>
            <person name="Gonzalez J."/>
            <person name="Henrissat B."/>
            <person name="Kuo A."/>
            <person name="Liang C."/>
            <person name="Lipzen A."/>
            <person name="Lutzoni F."/>
            <person name="Magnuson J."/>
            <person name="Mondo S."/>
            <person name="Nolan M."/>
            <person name="Ohm R."/>
            <person name="Pangilinan J."/>
            <person name="Park H.-J."/>
            <person name="Ramirez L."/>
            <person name="Alfaro M."/>
            <person name="Sun H."/>
            <person name="Tritt A."/>
            <person name="Yoshinaga Y."/>
            <person name="Zwiers L.-H."/>
            <person name="Turgeon B."/>
            <person name="Goodwin S."/>
            <person name="Spatafora J."/>
            <person name="Crous P."/>
            <person name="Grigoriev I."/>
        </authorList>
    </citation>
    <scope>NUCLEOTIDE SEQUENCE</scope>
    <source>
        <strain evidence="1">HMLAC05119</strain>
    </source>
</reference>
<evidence type="ECO:0008006" key="3">
    <source>
        <dbReference type="Google" id="ProtNLM"/>
    </source>
</evidence>
<dbReference type="InterPro" id="IPR034660">
    <property type="entry name" value="DinB/YfiT-like"/>
</dbReference>
<dbReference type="Pfam" id="PF09351">
    <property type="entry name" value="DUF1993"/>
    <property type="match status" value="1"/>
</dbReference>
<dbReference type="Gene3D" id="1.20.120.450">
    <property type="entry name" value="dinb family like domain"/>
    <property type="match status" value="1"/>
</dbReference>
<dbReference type="PANTHER" id="PTHR36922">
    <property type="entry name" value="BLL2446 PROTEIN"/>
    <property type="match status" value="1"/>
</dbReference>
<organism evidence="1 2">
    <name type="scientific">Ampelomyces quisqualis</name>
    <name type="common">Powdery mildew agent</name>
    <dbReference type="NCBI Taxonomy" id="50730"/>
    <lineage>
        <taxon>Eukaryota</taxon>
        <taxon>Fungi</taxon>
        <taxon>Dikarya</taxon>
        <taxon>Ascomycota</taxon>
        <taxon>Pezizomycotina</taxon>
        <taxon>Dothideomycetes</taxon>
        <taxon>Pleosporomycetidae</taxon>
        <taxon>Pleosporales</taxon>
        <taxon>Pleosporineae</taxon>
        <taxon>Phaeosphaeriaceae</taxon>
        <taxon>Ampelomyces</taxon>
    </lineage>
</organism>
<dbReference type="SUPFAM" id="SSF109854">
    <property type="entry name" value="DinB/YfiT-like putative metalloenzymes"/>
    <property type="match status" value="1"/>
</dbReference>
<sequence>MSSISFHHLSLSPVLLGLRNAMHILQKGQSYASSSPNSPSSLLEARLHPDMANLIFQVQRFTDAAKFIPPRVNPSNPSITLEDNETSFEELIARVEKTIAYLEGIEEKSFEGREGEDIVMKTGGREMKFGAVEYVLTVAQPNFWFHVTTMYGILRMKGVDVGKADFLRGKEGFPKA</sequence>
<dbReference type="PANTHER" id="PTHR36922:SF1">
    <property type="entry name" value="DUF1993 DOMAIN-CONTAINING PROTEIN"/>
    <property type="match status" value="1"/>
</dbReference>
<dbReference type="EMBL" id="ML979134">
    <property type="protein sequence ID" value="KAF1918310.1"/>
    <property type="molecule type" value="Genomic_DNA"/>
</dbReference>
<protein>
    <recommendedName>
        <fullName evidence="3">DUF1993 domain-containing protein</fullName>
    </recommendedName>
</protein>
<accession>A0A6A5QU29</accession>
<dbReference type="Proteomes" id="UP000800096">
    <property type="component" value="Unassembled WGS sequence"/>
</dbReference>
<dbReference type="AlphaFoldDB" id="A0A6A5QU29"/>
<dbReference type="InterPro" id="IPR018531">
    <property type="entry name" value="DUF1993"/>
</dbReference>
<keyword evidence="2" id="KW-1185">Reference proteome</keyword>
<name>A0A6A5QU29_AMPQU</name>
<evidence type="ECO:0000313" key="2">
    <source>
        <dbReference type="Proteomes" id="UP000800096"/>
    </source>
</evidence>
<gene>
    <name evidence="1" type="ORF">BDU57DRAFT_515012</name>
</gene>
<proteinExistence type="predicted"/>
<dbReference type="OrthoDB" id="3724345at2759"/>